<reference evidence="3" key="1">
    <citation type="journal article" date="2016" name="Nat. Biotechnol.">
        <title>Sequencing wild and cultivated cassava and related species reveals extensive interspecific hybridization and genetic diversity.</title>
        <authorList>
            <person name="Bredeson J.V."/>
            <person name="Lyons J.B."/>
            <person name="Prochnik S.E."/>
            <person name="Wu G.A."/>
            <person name="Ha C.M."/>
            <person name="Edsinger-Gonzales E."/>
            <person name="Grimwood J."/>
            <person name="Schmutz J."/>
            <person name="Rabbi I.Y."/>
            <person name="Egesi C."/>
            <person name="Nauluvula P."/>
            <person name="Lebot V."/>
            <person name="Ndunguru J."/>
            <person name="Mkamilo G."/>
            <person name="Bart R.S."/>
            <person name="Setter T.L."/>
            <person name="Gleadow R.M."/>
            <person name="Kulakow P."/>
            <person name="Ferguson M.E."/>
            <person name="Rounsley S."/>
            <person name="Rokhsar D.S."/>
        </authorList>
    </citation>
    <scope>NUCLEOTIDE SEQUENCE [LARGE SCALE GENOMIC DNA]</scope>
    <source>
        <strain evidence="3">cv. AM560-2</strain>
    </source>
</reference>
<dbReference type="AlphaFoldDB" id="A0A2C9UBN6"/>
<protein>
    <recommendedName>
        <fullName evidence="4">DUF789 domain-containing protein</fullName>
    </recommendedName>
</protein>
<dbReference type="OMA" id="KTIMRGM"/>
<dbReference type="PANTHER" id="PTHR31343">
    <property type="entry name" value="T15D22.8"/>
    <property type="match status" value="1"/>
</dbReference>
<feature type="compositionally biased region" description="Low complexity" evidence="1">
    <location>
        <begin position="29"/>
        <end position="39"/>
    </location>
</feature>
<dbReference type="Gramene" id="Manes.15G007600.1.v8.1">
    <property type="protein sequence ID" value="Manes.15G007600.1.v8.1.CDS"/>
    <property type="gene ID" value="Manes.15G007600.v8.1"/>
</dbReference>
<organism evidence="2 3">
    <name type="scientific">Manihot esculenta</name>
    <name type="common">Cassava</name>
    <name type="synonym">Jatropha manihot</name>
    <dbReference type="NCBI Taxonomy" id="3983"/>
    <lineage>
        <taxon>Eukaryota</taxon>
        <taxon>Viridiplantae</taxon>
        <taxon>Streptophyta</taxon>
        <taxon>Embryophyta</taxon>
        <taxon>Tracheophyta</taxon>
        <taxon>Spermatophyta</taxon>
        <taxon>Magnoliopsida</taxon>
        <taxon>eudicotyledons</taxon>
        <taxon>Gunneridae</taxon>
        <taxon>Pentapetalae</taxon>
        <taxon>rosids</taxon>
        <taxon>fabids</taxon>
        <taxon>Malpighiales</taxon>
        <taxon>Euphorbiaceae</taxon>
        <taxon>Crotonoideae</taxon>
        <taxon>Manihoteae</taxon>
        <taxon>Manihot</taxon>
    </lineage>
</organism>
<keyword evidence="3" id="KW-1185">Reference proteome</keyword>
<evidence type="ECO:0008006" key="4">
    <source>
        <dbReference type="Google" id="ProtNLM"/>
    </source>
</evidence>
<gene>
    <name evidence="2" type="ORF">MANES_15G007600v8</name>
</gene>
<dbReference type="Pfam" id="PF05623">
    <property type="entry name" value="DUF789"/>
    <property type="match status" value="1"/>
</dbReference>
<evidence type="ECO:0000313" key="3">
    <source>
        <dbReference type="Proteomes" id="UP000091857"/>
    </source>
</evidence>
<name>A0A2C9UBN6_MANES</name>
<evidence type="ECO:0000313" key="2">
    <source>
        <dbReference type="EMBL" id="OAY27689.1"/>
    </source>
</evidence>
<dbReference type="OrthoDB" id="784906at2759"/>
<dbReference type="InterPro" id="IPR008507">
    <property type="entry name" value="DUF789"/>
</dbReference>
<feature type="region of interest" description="Disordered" evidence="1">
    <location>
        <begin position="178"/>
        <end position="256"/>
    </location>
</feature>
<accession>A0A2C9UBN6</accession>
<dbReference type="EMBL" id="CM004401">
    <property type="protein sequence ID" value="OAY27689.1"/>
    <property type="molecule type" value="Genomic_DNA"/>
</dbReference>
<feature type="compositionally biased region" description="Low complexity" evidence="1">
    <location>
        <begin position="229"/>
        <end position="238"/>
    </location>
</feature>
<dbReference type="Proteomes" id="UP000091857">
    <property type="component" value="Chromosome 15"/>
</dbReference>
<evidence type="ECO:0000256" key="1">
    <source>
        <dbReference type="SAM" id="MobiDB-lite"/>
    </source>
</evidence>
<proteinExistence type="predicted"/>
<feature type="region of interest" description="Disordered" evidence="1">
    <location>
        <begin position="1"/>
        <end position="75"/>
    </location>
</feature>
<dbReference type="PANTHER" id="PTHR31343:SF8">
    <property type="entry name" value="OS07G0246600 PROTEIN"/>
    <property type="match status" value="1"/>
</dbReference>
<sequence>MSGSGGVSTARTRGEDRFYVSPAMRKKQQLQQQQEQQQQQKHHQRQKQGSLVSKNRTAVMEKGAESDQCGSLSSSSTMSNCSVQGLVAAEGNSSNLDRFLKYTTPVVPAQYLPKTSIRGWRTREAECQPYFVLGDLWESFKEWSAYGAGVPFLLNGSETVMQYYVPFLSGIQLYIDPSRPSPRLRRPGGESDTESSRETSSDGSSDYRAERGVNNGVQGPGAETDAGSSRETSSDGSSNYRAKRGVDNGVQGPWTQQTITDANIQSLNRISLRNKPVGGSSSDEYEISNPPGRLIFEYMEHAPPFTREPLADKISVLVSQFPELKTYRSCDLSHSSWISVAWYPIYRIPMGPTLQNLDACFLTFHSLSARQNTDDMHLHGSSVREVSGADMSFKLPLPTFGLASYKFKVSFWNPSGVYECQKANSLLRAADNWLRHLQVNHPDFAFFISHNSNWR</sequence>
<feature type="compositionally biased region" description="Basic and acidic residues" evidence="1">
    <location>
        <begin position="194"/>
        <end position="211"/>
    </location>
</feature>
<comment type="caution">
    <text evidence="2">The sequence shown here is derived from an EMBL/GenBank/DDBJ whole genome shotgun (WGS) entry which is preliminary data.</text>
</comment>